<gene>
    <name evidence="3" type="ORF">ACFFIX_17755</name>
</gene>
<comment type="caution">
    <text evidence="3">The sequence shown here is derived from an EMBL/GenBank/DDBJ whole genome shotgun (WGS) entry which is preliminary data.</text>
</comment>
<reference evidence="3 4" key="1">
    <citation type="submission" date="2024-09" db="EMBL/GenBank/DDBJ databases">
        <authorList>
            <person name="Sun Q."/>
            <person name="Mori K."/>
        </authorList>
    </citation>
    <scope>NUCLEOTIDE SEQUENCE [LARGE SCALE GENOMIC DNA]</scope>
    <source>
        <strain evidence="3 4">CCM 7228</strain>
    </source>
</reference>
<accession>A0ABV6GHU7</accession>
<dbReference type="InterPro" id="IPR000873">
    <property type="entry name" value="AMP-dep_synth/lig_dom"/>
</dbReference>
<dbReference type="InterPro" id="IPR025110">
    <property type="entry name" value="AMP-bd_C"/>
</dbReference>
<feature type="domain" description="AMP-dependent synthetase/ligase" evidence="1">
    <location>
        <begin position="10"/>
        <end position="372"/>
    </location>
</feature>
<dbReference type="Proteomes" id="UP001589854">
    <property type="component" value="Unassembled WGS sequence"/>
</dbReference>
<keyword evidence="4" id="KW-1185">Reference proteome</keyword>
<organism evidence="3 4">
    <name type="scientific">Metabacillus herbersteinensis</name>
    <dbReference type="NCBI Taxonomy" id="283816"/>
    <lineage>
        <taxon>Bacteria</taxon>
        <taxon>Bacillati</taxon>
        <taxon>Bacillota</taxon>
        <taxon>Bacilli</taxon>
        <taxon>Bacillales</taxon>
        <taxon>Bacillaceae</taxon>
        <taxon>Metabacillus</taxon>
    </lineage>
</organism>
<evidence type="ECO:0000259" key="2">
    <source>
        <dbReference type="Pfam" id="PF13193"/>
    </source>
</evidence>
<dbReference type="Gene3D" id="3.30.300.30">
    <property type="match status" value="1"/>
</dbReference>
<evidence type="ECO:0000313" key="4">
    <source>
        <dbReference type="Proteomes" id="UP001589854"/>
    </source>
</evidence>
<dbReference type="Pfam" id="PF00501">
    <property type="entry name" value="AMP-binding"/>
    <property type="match status" value="1"/>
</dbReference>
<dbReference type="InterPro" id="IPR050237">
    <property type="entry name" value="ATP-dep_AMP-bd_enzyme"/>
</dbReference>
<name>A0ABV6GHU7_9BACI</name>
<dbReference type="InterPro" id="IPR020845">
    <property type="entry name" value="AMP-binding_CS"/>
</dbReference>
<dbReference type="Gene3D" id="3.40.50.12780">
    <property type="entry name" value="N-terminal domain of ligase-like"/>
    <property type="match status" value="1"/>
</dbReference>
<feature type="domain" description="AMP-binding enzyme C-terminal" evidence="2">
    <location>
        <begin position="423"/>
        <end position="498"/>
    </location>
</feature>
<dbReference type="InterPro" id="IPR042099">
    <property type="entry name" value="ANL_N_sf"/>
</dbReference>
<proteinExistence type="predicted"/>
<dbReference type="PROSITE" id="PS00455">
    <property type="entry name" value="AMP_BINDING"/>
    <property type="match status" value="1"/>
</dbReference>
<dbReference type="Pfam" id="PF13193">
    <property type="entry name" value="AMP-binding_C"/>
    <property type="match status" value="1"/>
</dbReference>
<dbReference type="EMBL" id="JBHLVO010000018">
    <property type="protein sequence ID" value="MFC0273255.1"/>
    <property type="molecule type" value="Genomic_DNA"/>
</dbReference>
<protein>
    <submittedName>
        <fullName evidence="3">Class I adenylate-forming enzyme family protein</fullName>
    </submittedName>
</protein>
<dbReference type="SUPFAM" id="SSF56801">
    <property type="entry name" value="Acetyl-CoA synthetase-like"/>
    <property type="match status" value="1"/>
</dbReference>
<evidence type="ECO:0000313" key="3">
    <source>
        <dbReference type="EMBL" id="MFC0273255.1"/>
    </source>
</evidence>
<evidence type="ECO:0000259" key="1">
    <source>
        <dbReference type="Pfam" id="PF00501"/>
    </source>
</evidence>
<dbReference type="PANTHER" id="PTHR43767:SF1">
    <property type="entry name" value="NONRIBOSOMAL PEPTIDE SYNTHASE PES1 (EUROFUNG)-RELATED"/>
    <property type="match status" value="1"/>
</dbReference>
<dbReference type="InterPro" id="IPR045851">
    <property type="entry name" value="AMP-bd_C_sf"/>
</dbReference>
<dbReference type="PANTHER" id="PTHR43767">
    <property type="entry name" value="LONG-CHAIN-FATTY-ACID--COA LIGASE"/>
    <property type="match status" value="1"/>
</dbReference>
<dbReference type="RefSeq" id="WP_378936374.1">
    <property type="nucleotide sequence ID" value="NZ_JBHLVO010000018.1"/>
</dbReference>
<sequence length="513" mass="58522">MNQRTFFEFCVERNPDRVAVIDRNKQLTYVELNEKVNRVASALQKLGLRKQERVMVLLKNRIETVVLYWAVQKLGAIFTPVNFRLSLENIKYCIHDVEPKIVIFEESSEHLITKETFIERPIFIGISNKSELSDVGYNELVNYGSISYREESITDQDISILYYTSGTTGVPKGVPRSHNNEYSATTAHVIQFGTQPFDKTLGAAPLYHVIGLRSLQAMTALNGVFVVLADFDSFESLQMIDQEKISCLFLTPTMYHDLVFHPTAKEVDFPHLHTIVYSGSPMSKELIKKCDEVLRPKWFINLYGSTEIYTFAYCRDVREKPGSAGKPGFHQNIRLIPVASDKEAPVKGVVSQGEVGEIVVNMESPEAFKGYWNRPDLTRDHIFDGWYFTGDLGVVDQDGDLTIVGRADDMIISGGENIYPELIEKVLMEHPQVNEVAIIGELDERMGQIVVAYIVSKDQTLTFHELDRYCKYNHEIPSYKRPRKYEFVETIPRSSGGKILRNTLRKGHLINDK</sequence>